<evidence type="ECO:0000313" key="4">
    <source>
        <dbReference type="RefSeq" id="XP_025408392.1"/>
    </source>
</evidence>
<dbReference type="AlphaFoldDB" id="A0A2S2QHC4"/>
<dbReference type="PANTHER" id="PTHR11257:SF12">
    <property type="entry name" value="EJACULATORY BULB-SPECIFIC PROTEIN 3-RELATED"/>
    <property type="match status" value="1"/>
</dbReference>
<evidence type="ECO:0000313" key="2">
    <source>
        <dbReference type="EMBL" id="MBY77138.1"/>
    </source>
</evidence>
<reference evidence="2" key="1">
    <citation type="submission" date="2018-04" db="EMBL/GenBank/DDBJ databases">
        <title>Transcriptome assembly of Sipha flava.</title>
        <authorList>
            <person name="Scully E.D."/>
            <person name="Geib S.M."/>
            <person name="Palmer N.A."/>
            <person name="Koch K."/>
            <person name="Bradshaw J."/>
            <person name="Heng-Moss T."/>
            <person name="Sarath G."/>
        </authorList>
    </citation>
    <scope>NUCLEOTIDE SEQUENCE</scope>
</reference>
<evidence type="ECO:0000313" key="3">
    <source>
        <dbReference type="Proteomes" id="UP000694846"/>
    </source>
</evidence>
<keyword evidence="3" id="KW-1185">Reference proteome</keyword>
<accession>A0A2S2QHC4</accession>
<dbReference type="RefSeq" id="XP_025408392.1">
    <property type="nucleotide sequence ID" value="XM_025552607.1"/>
</dbReference>
<dbReference type="Gene3D" id="1.10.2080.10">
    <property type="entry name" value="Insect odorant-binding protein A10/Ejaculatory bulb-specific protein 3"/>
    <property type="match status" value="1"/>
</dbReference>
<feature type="signal peptide" evidence="1">
    <location>
        <begin position="1"/>
        <end position="22"/>
    </location>
</feature>
<dbReference type="EMBL" id="GGMS01007935">
    <property type="protein sequence ID" value="MBY77138.1"/>
    <property type="molecule type" value="Transcribed_RNA"/>
</dbReference>
<dbReference type="InterPro" id="IPR005055">
    <property type="entry name" value="A10/PebIII"/>
</dbReference>
<dbReference type="OrthoDB" id="6344725at2759"/>
<proteinExistence type="predicted"/>
<feature type="chain" id="PRO_5044579152" evidence="1">
    <location>
        <begin position="23"/>
        <end position="130"/>
    </location>
</feature>
<keyword evidence="1" id="KW-0732">Signal</keyword>
<gene>
    <name evidence="2" type="primary">PebIII_6</name>
    <name evidence="4" type="synonym">LOC112682114</name>
    <name evidence="2" type="ORF">g.32072</name>
</gene>
<dbReference type="SUPFAM" id="SSF100910">
    <property type="entry name" value="Chemosensory protein Csp2"/>
    <property type="match status" value="1"/>
</dbReference>
<dbReference type="Proteomes" id="UP000694846">
    <property type="component" value="Unplaced"/>
</dbReference>
<dbReference type="InterPro" id="IPR036682">
    <property type="entry name" value="OS_D_A10/PebIII_sf"/>
</dbReference>
<name>A0A2S2QHC4_9HEMI</name>
<evidence type="ECO:0000256" key="1">
    <source>
        <dbReference type="SAM" id="SignalP"/>
    </source>
</evidence>
<sequence length="130" mass="15158">MIKFLAAVVCCAVLLPIISTRAALIKYTLKYDNIDLDEILNNDRLITNYFKCLVDEGKCTQEGEELKKWLPDAIETKCEGCSEKQKQGAEKVIKFLIQKRSDIWKQLEEKYDPQGTYRQRYSKLLETMKN</sequence>
<organism evidence="2">
    <name type="scientific">Sipha flava</name>
    <name type="common">yellow sugarcane aphid</name>
    <dbReference type="NCBI Taxonomy" id="143950"/>
    <lineage>
        <taxon>Eukaryota</taxon>
        <taxon>Metazoa</taxon>
        <taxon>Ecdysozoa</taxon>
        <taxon>Arthropoda</taxon>
        <taxon>Hexapoda</taxon>
        <taxon>Insecta</taxon>
        <taxon>Pterygota</taxon>
        <taxon>Neoptera</taxon>
        <taxon>Paraneoptera</taxon>
        <taxon>Hemiptera</taxon>
        <taxon>Sternorrhyncha</taxon>
        <taxon>Aphidomorpha</taxon>
        <taxon>Aphidoidea</taxon>
        <taxon>Aphididae</taxon>
        <taxon>Sipha</taxon>
    </lineage>
</organism>
<dbReference type="Pfam" id="PF03392">
    <property type="entry name" value="OS-D"/>
    <property type="match status" value="1"/>
</dbReference>
<dbReference type="PANTHER" id="PTHR11257">
    <property type="entry name" value="CHEMOSENSORY PROTEIN-RELATED"/>
    <property type="match status" value="1"/>
</dbReference>
<reference evidence="4" key="2">
    <citation type="submission" date="2025-04" db="UniProtKB">
        <authorList>
            <consortium name="RefSeq"/>
        </authorList>
    </citation>
    <scope>IDENTIFICATION</scope>
    <source>
        <tissue evidence="4">Whole body</tissue>
    </source>
</reference>
<protein>
    <submittedName>
        <fullName evidence="2 4">Ejaculatory bulb-specific protein 3</fullName>
    </submittedName>
</protein>